<feature type="transmembrane region" description="Helical" evidence="7">
    <location>
        <begin position="145"/>
        <end position="165"/>
    </location>
</feature>
<evidence type="ECO:0000256" key="1">
    <source>
        <dbReference type="ARBA" id="ARBA00004651"/>
    </source>
</evidence>
<evidence type="ECO:0000256" key="2">
    <source>
        <dbReference type="ARBA" id="ARBA00022475"/>
    </source>
</evidence>
<dbReference type="GO" id="GO:0005886">
    <property type="term" value="C:plasma membrane"/>
    <property type="evidence" value="ECO:0007669"/>
    <property type="project" value="UniProtKB-SubCell"/>
</dbReference>
<feature type="transmembrane region" description="Helical" evidence="7">
    <location>
        <begin position="333"/>
        <end position="354"/>
    </location>
</feature>
<comment type="subcellular location">
    <subcellularLocation>
        <location evidence="1">Cell membrane</location>
        <topology evidence="1">Multi-pass membrane protein</topology>
    </subcellularLocation>
</comment>
<gene>
    <name evidence="8" type="ORF">FIC82_010055</name>
</gene>
<feature type="transmembrane region" description="Helical" evidence="7">
    <location>
        <begin position="211"/>
        <end position="229"/>
    </location>
</feature>
<dbReference type="EMBL" id="CP052757">
    <property type="protein sequence ID" value="QJW36484.1"/>
    <property type="molecule type" value="Genomic_DNA"/>
</dbReference>
<dbReference type="RefSeq" id="WP_154798456.1">
    <property type="nucleotide sequence ID" value="NZ_CP052757.1"/>
</dbReference>
<sequence>MLALATLVWLAVALLARRAPRVRSTVSTATSTLLALVAVGGVTAVVAAVVGDRGLAGLLVVVVGAPVAAGAIAAGVWCARSVVVPWQAWRRERAAGHPSWQERVLERAARTGPRVHGVRVVDVVARSAFRVAGVRVTGLAAEMSYYGLISLVPLTTAVGASLGFLRPLLGDDAVDSIRASIVDALTTVFAEHVSVSVVAPLVDGLLDEQRTGFAIGSFLVALWLASRVFRAAVRALDDAYGVDRRRGVVAQYVLGIALALGAIVTAVSVVALVVVGPLLGDGQELTERLGLDAAFRQTWDVLRWPTVVLVCGAYLTLLYRYAPNVDVTWTRCLPGAAVGTSGVLLVSWGFSLYLRVVVPTAPGTEPGSAAVVQAAGQMLGLVLVGVLWGWLTSIVVLVGGVVNAEADPARDVPAGRATGWPASAVVPERGEERAAAGRVGPPA</sequence>
<dbReference type="Pfam" id="PF03631">
    <property type="entry name" value="Virul_fac_BrkB"/>
    <property type="match status" value="1"/>
</dbReference>
<name>A0A6M5UEM5_9MICO</name>
<feature type="region of interest" description="Disordered" evidence="6">
    <location>
        <begin position="415"/>
        <end position="443"/>
    </location>
</feature>
<feature type="transmembrane region" description="Helical" evidence="7">
    <location>
        <begin position="57"/>
        <end position="77"/>
    </location>
</feature>
<dbReference type="AlphaFoldDB" id="A0A6M5UEM5"/>
<proteinExistence type="predicted"/>
<feature type="transmembrane region" description="Helical" evidence="7">
    <location>
        <begin position="374"/>
        <end position="402"/>
    </location>
</feature>
<dbReference type="KEGG" id="cprt:FIC82_010055"/>
<dbReference type="PANTHER" id="PTHR30213">
    <property type="entry name" value="INNER MEMBRANE PROTEIN YHJD"/>
    <property type="match status" value="1"/>
</dbReference>
<keyword evidence="3 7" id="KW-0812">Transmembrane</keyword>
<evidence type="ECO:0000256" key="7">
    <source>
        <dbReference type="SAM" id="Phobius"/>
    </source>
</evidence>
<evidence type="ECO:0000256" key="3">
    <source>
        <dbReference type="ARBA" id="ARBA00022692"/>
    </source>
</evidence>
<keyword evidence="5 7" id="KW-0472">Membrane</keyword>
<dbReference type="Proteomes" id="UP000451354">
    <property type="component" value="Chromosome"/>
</dbReference>
<evidence type="ECO:0000313" key="8">
    <source>
        <dbReference type="EMBL" id="QJW36484.1"/>
    </source>
</evidence>
<evidence type="ECO:0000256" key="6">
    <source>
        <dbReference type="SAM" id="MobiDB-lite"/>
    </source>
</evidence>
<organism evidence="8 9">
    <name type="scientific">Cellulosimicrobium protaetiae</name>
    <dbReference type="NCBI Taxonomy" id="2587808"/>
    <lineage>
        <taxon>Bacteria</taxon>
        <taxon>Bacillati</taxon>
        <taxon>Actinomycetota</taxon>
        <taxon>Actinomycetes</taxon>
        <taxon>Micrococcales</taxon>
        <taxon>Promicromonosporaceae</taxon>
        <taxon>Cellulosimicrobium</taxon>
    </lineage>
</organism>
<keyword evidence="4 7" id="KW-1133">Transmembrane helix</keyword>
<evidence type="ECO:0000256" key="4">
    <source>
        <dbReference type="ARBA" id="ARBA00022989"/>
    </source>
</evidence>
<feature type="transmembrane region" description="Helical" evidence="7">
    <location>
        <begin position="301"/>
        <end position="321"/>
    </location>
</feature>
<feature type="transmembrane region" description="Helical" evidence="7">
    <location>
        <begin position="249"/>
        <end position="275"/>
    </location>
</feature>
<protein>
    <submittedName>
        <fullName evidence="8">YihY/virulence factor BrkB family protein</fullName>
    </submittedName>
</protein>
<keyword evidence="9" id="KW-1185">Reference proteome</keyword>
<keyword evidence="2" id="KW-1003">Cell membrane</keyword>
<feature type="transmembrane region" description="Helical" evidence="7">
    <location>
        <begin position="28"/>
        <end position="50"/>
    </location>
</feature>
<reference evidence="8 9" key="1">
    <citation type="journal article" date="2022" name="Int. J. Syst. Evol. Microbiol.">
        <title>Cellulosimicrobium protaetiae sp. nov., isolated from the gut of the larva of Protaetia brevitarsis seulensis.</title>
        <authorList>
            <person name="Le Han H."/>
            <person name="Nguyen T.T.H."/>
            <person name="Li Z."/>
            <person name="Shin N.R."/>
            <person name="Kim S.G."/>
        </authorList>
    </citation>
    <scope>NUCLEOTIDE SEQUENCE [LARGE SCALE GENOMIC DNA]</scope>
    <source>
        <strain evidence="8 9">BI34</strain>
    </source>
</reference>
<dbReference type="InterPro" id="IPR017039">
    <property type="entry name" value="Virul_fac_BrkB"/>
</dbReference>
<dbReference type="OrthoDB" id="3812359at2"/>
<accession>A0A6M5UEM5</accession>
<evidence type="ECO:0000313" key="9">
    <source>
        <dbReference type="Proteomes" id="UP000451354"/>
    </source>
</evidence>
<evidence type="ECO:0000256" key="5">
    <source>
        <dbReference type="ARBA" id="ARBA00023136"/>
    </source>
</evidence>
<dbReference type="PANTHER" id="PTHR30213:SF0">
    <property type="entry name" value="UPF0761 MEMBRANE PROTEIN YIHY"/>
    <property type="match status" value="1"/>
</dbReference>